<comment type="caution">
    <text evidence="1">The sequence shown here is derived from an EMBL/GenBank/DDBJ whole genome shotgun (WGS) entry which is preliminary data.</text>
</comment>
<organism evidence="1">
    <name type="scientific">marine sediment metagenome</name>
    <dbReference type="NCBI Taxonomy" id="412755"/>
    <lineage>
        <taxon>unclassified sequences</taxon>
        <taxon>metagenomes</taxon>
        <taxon>ecological metagenomes</taxon>
    </lineage>
</organism>
<evidence type="ECO:0000313" key="1">
    <source>
        <dbReference type="EMBL" id="KKM07071.1"/>
    </source>
</evidence>
<protein>
    <submittedName>
        <fullName evidence="1">Uncharacterized protein</fullName>
    </submittedName>
</protein>
<sequence length="50" mass="6214">MLTEKEIDNQFNELDKYLRWLGNAGLYETWDILMTAVRTDHYYIFRREIK</sequence>
<reference evidence="1" key="1">
    <citation type="journal article" date="2015" name="Nature">
        <title>Complex archaea that bridge the gap between prokaryotes and eukaryotes.</title>
        <authorList>
            <person name="Spang A."/>
            <person name="Saw J.H."/>
            <person name="Jorgensen S.L."/>
            <person name="Zaremba-Niedzwiedzka K."/>
            <person name="Martijn J."/>
            <person name="Lind A.E."/>
            <person name="van Eijk R."/>
            <person name="Schleper C."/>
            <person name="Guy L."/>
            <person name="Ettema T.J."/>
        </authorList>
    </citation>
    <scope>NUCLEOTIDE SEQUENCE</scope>
</reference>
<accession>A0A0F9JMY2</accession>
<name>A0A0F9JMY2_9ZZZZ</name>
<proteinExistence type="predicted"/>
<dbReference type="EMBL" id="LAZR01015853">
    <property type="protein sequence ID" value="KKM07071.1"/>
    <property type="molecule type" value="Genomic_DNA"/>
</dbReference>
<dbReference type="AlphaFoldDB" id="A0A0F9JMY2"/>
<gene>
    <name evidence="1" type="ORF">LCGC14_1737650</name>
</gene>